<feature type="region of interest" description="Disordered" evidence="5">
    <location>
        <begin position="1"/>
        <end position="22"/>
    </location>
</feature>
<sequence length="498" mass="53923">MQYRWRRNTDHEGTHGMRPIAEPEAHALRGTWEDGLAVFRGIPYATPPVGPLRWQPARPHPGWAGTIRDASGAGPSAPQPYAPAPDPILGRHGEPPFDEDCLTLNIWTPALDGARPVLIWIHGGGFLSGSGSLPYYAGDTFARDGDLVVVTINYRLGALGYLYTGAGAGNYWLTDQLTALRWVHDNIAAFGGDPDQVTVAGQSGGAFSTAALACHPDAAPLFRRMILQSPPLGLELPDRAAALARTEQQLRVAGVGSIDELRGLPPERLIASLPEMAGASMRFGYWPTPYLPVLDGVTMSRHPAEALVDVTDKDILIGWTANEATFGFAFHPMYTAITTDQALTRFTGTFGDRARDAYDAYAAAHPDAGPRELLIELIGDDLFRVPAMNLVDASAAAGRPVWAYQFDYRTPAHDGRLGATHCLDLPFTFANPANWSNSPFLAGVDFDGLADTVHAAWIDFIRTGDPHLPDWTPSTLPDRTIMRFDTKTTVSGDPTPIR</sequence>
<organism evidence="7 8">
    <name type="scientific">Nocardia terrae</name>
    <dbReference type="NCBI Taxonomy" id="2675851"/>
    <lineage>
        <taxon>Bacteria</taxon>
        <taxon>Bacillati</taxon>
        <taxon>Actinomycetota</taxon>
        <taxon>Actinomycetes</taxon>
        <taxon>Mycobacteriales</taxon>
        <taxon>Nocardiaceae</taxon>
        <taxon>Nocardia</taxon>
    </lineage>
</organism>
<comment type="caution">
    <text evidence="7">The sequence shown here is derived from an EMBL/GenBank/DDBJ whole genome shotgun (WGS) entry which is preliminary data.</text>
</comment>
<evidence type="ECO:0000256" key="4">
    <source>
        <dbReference type="RuleBase" id="RU361235"/>
    </source>
</evidence>
<keyword evidence="2 4" id="KW-0378">Hydrolase</keyword>
<dbReference type="PRINTS" id="PR00878">
    <property type="entry name" value="CHOLNESTRASE"/>
</dbReference>
<dbReference type="InterPro" id="IPR050309">
    <property type="entry name" value="Type-B_Carboxylest/Lipase"/>
</dbReference>
<gene>
    <name evidence="7" type="ORF">GPX89_12565</name>
</gene>
<evidence type="ECO:0000313" key="8">
    <source>
        <dbReference type="Proteomes" id="UP000466794"/>
    </source>
</evidence>
<reference evidence="7 8" key="1">
    <citation type="submission" date="2019-12" db="EMBL/GenBank/DDBJ databases">
        <title>Nocardia sp. nov. ET3-3 isolated from soil.</title>
        <authorList>
            <person name="Kanchanasin P."/>
            <person name="Tanasupawat S."/>
            <person name="Yuki M."/>
            <person name="Kudo T."/>
        </authorList>
    </citation>
    <scope>NUCLEOTIDE SEQUENCE [LARGE SCALE GENOMIC DNA]</scope>
    <source>
        <strain evidence="7 8">ET3-3</strain>
    </source>
</reference>
<dbReference type="Proteomes" id="UP000466794">
    <property type="component" value="Unassembled WGS sequence"/>
</dbReference>
<dbReference type="EMBL" id="WRPP01000002">
    <property type="protein sequence ID" value="MVU78073.1"/>
    <property type="molecule type" value="Genomic_DNA"/>
</dbReference>
<feature type="region of interest" description="Disordered" evidence="5">
    <location>
        <begin position="63"/>
        <end position="82"/>
    </location>
</feature>
<comment type="similarity">
    <text evidence="1 4">Belongs to the type-B carboxylesterase/lipase family.</text>
</comment>
<dbReference type="Pfam" id="PF00135">
    <property type="entry name" value="COesterase"/>
    <property type="match status" value="1"/>
</dbReference>
<dbReference type="AlphaFoldDB" id="A0A7K1UUN7"/>
<dbReference type="SUPFAM" id="SSF53474">
    <property type="entry name" value="alpha/beta-Hydrolases"/>
    <property type="match status" value="1"/>
</dbReference>
<dbReference type="InterPro" id="IPR019826">
    <property type="entry name" value="Carboxylesterase_B_AS"/>
</dbReference>
<accession>A0A7K1UUN7</accession>
<keyword evidence="8" id="KW-1185">Reference proteome</keyword>
<evidence type="ECO:0000256" key="2">
    <source>
        <dbReference type="ARBA" id="ARBA00022801"/>
    </source>
</evidence>
<evidence type="ECO:0000256" key="3">
    <source>
        <dbReference type="PIRSR" id="PIRSR600997-1"/>
    </source>
</evidence>
<feature type="active site" description="Charge relay system" evidence="3">
    <location>
        <position position="323"/>
    </location>
</feature>
<dbReference type="GO" id="GO:0004104">
    <property type="term" value="F:cholinesterase activity"/>
    <property type="evidence" value="ECO:0007669"/>
    <property type="project" value="InterPro"/>
</dbReference>
<dbReference type="Gene3D" id="3.40.50.1820">
    <property type="entry name" value="alpha/beta hydrolase"/>
    <property type="match status" value="1"/>
</dbReference>
<dbReference type="InterPro" id="IPR029058">
    <property type="entry name" value="AB_hydrolase_fold"/>
</dbReference>
<dbReference type="PANTHER" id="PTHR11559">
    <property type="entry name" value="CARBOXYLESTERASE"/>
    <property type="match status" value="1"/>
</dbReference>
<dbReference type="InterPro" id="IPR000997">
    <property type="entry name" value="Cholinesterase"/>
</dbReference>
<feature type="active site" description="Charge relay system" evidence="3">
    <location>
        <position position="421"/>
    </location>
</feature>
<dbReference type="InterPro" id="IPR019819">
    <property type="entry name" value="Carboxylesterase_B_CS"/>
</dbReference>
<dbReference type="PROSITE" id="PS00122">
    <property type="entry name" value="CARBOXYLESTERASE_B_1"/>
    <property type="match status" value="1"/>
</dbReference>
<protein>
    <recommendedName>
        <fullName evidence="4">Carboxylic ester hydrolase</fullName>
        <ecNumber evidence="4">3.1.1.-</ecNumber>
    </recommendedName>
</protein>
<evidence type="ECO:0000313" key="7">
    <source>
        <dbReference type="EMBL" id="MVU78073.1"/>
    </source>
</evidence>
<evidence type="ECO:0000259" key="6">
    <source>
        <dbReference type="Pfam" id="PF00135"/>
    </source>
</evidence>
<evidence type="ECO:0000256" key="1">
    <source>
        <dbReference type="ARBA" id="ARBA00005964"/>
    </source>
</evidence>
<name>A0A7K1UUN7_9NOCA</name>
<feature type="active site" description="Acyl-ester intermediate" evidence="3">
    <location>
        <position position="203"/>
    </location>
</feature>
<dbReference type="InterPro" id="IPR002018">
    <property type="entry name" value="CarbesteraseB"/>
</dbReference>
<proteinExistence type="inferred from homology"/>
<feature type="compositionally biased region" description="Basic and acidic residues" evidence="5">
    <location>
        <begin position="7"/>
        <end position="22"/>
    </location>
</feature>
<dbReference type="PROSITE" id="PS00941">
    <property type="entry name" value="CARBOXYLESTERASE_B_2"/>
    <property type="match status" value="1"/>
</dbReference>
<feature type="domain" description="Carboxylesterase type B" evidence="6">
    <location>
        <begin position="32"/>
        <end position="489"/>
    </location>
</feature>
<evidence type="ECO:0000256" key="5">
    <source>
        <dbReference type="SAM" id="MobiDB-lite"/>
    </source>
</evidence>
<dbReference type="EC" id="3.1.1.-" evidence="4"/>